<feature type="domain" description="Nucleotidyl transferase" evidence="3">
    <location>
        <begin position="16"/>
        <end position="243"/>
    </location>
</feature>
<dbReference type="EC" id="2.7.7.-" evidence="4"/>
<dbReference type="AlphaFoldDB" id="A0A840ANP5"/>
<dbReference type="Gene3D" id="3.90.550.10">
    <property type="entry name" value="Spore Coat Polysaccharide Biosynthesis Protein SpsA, Chain A"/>
    <property type="match status" value="1"/>
</dbReference>
<dbReference type="PANTHER" id="PTHR43584">
    <property type="entry name" value="NUCLEOTIDYL TRANSFERASE"/>
    <property type="match status" value="1"/>
</dbReference>
<evidence type="ECO:0000256" key="2">
    <source>
        <dbReference type="ARBA" id="ARBA00022695"/>
    </source>
</evidence>
<name>A0A840ANP5_9HYPH</name>
<dbReference type="Proteomes" id="UP000553963">
    <property type="component" value="Unassembled WGS sequence"/>
</dbReference>
<dbReference type="Pfam" id="PF00483">
    <property type="entry name" value="NTP_transferase"/>
    <property type="match status" value="1"/>
</dbReference>
<keyword evidence="5" id="KW-1185">Reference proteome</keyword>
<dbReference type="RefSeq" id="WP_183398910.1">
    <property type="nucleotide sequence ID" value="NZ_JACIDS010000003.1"/>
</dbReference>
<keyword evidence="1 4" id="KW-0808">Transferase</keyword>
<dbReference type="InterPro" id="IPR029044">
    <property type="entry name" value="Nucleotide-diphossugar_trans"/>
</dbReference>
<evidence type="ECO:0000313" key="5">
    <source>
        <dbReference type="Proteomes" id="UP000553963"/>
    </source>
</evidence>
<keyword evidence="2 4" id="KW-0548">Nucleotidyltransferase</keyword>
<sequence length="249" mass="27234">MSTPIPFRKPAGPKRAMILAAGIGKRMRPVTATVPKPLIEVAGRPLLDHALDRLAEAGVETVVVNVHYLAQLLESHVKRRRPPPQIIVSDERGQLLETGGGVKKALPLLGNDAFYLMNSDSFWIEGPRPNLDWLAAAWDDERMDALLMLAPTVSSIGYPGPGDFVMDKDGRLTRRPERTIAPFVYSGAAILSPRLFDGAPEGSFSLNPLFDRAIEAGRLFGVRMDGIWLHVGTPEAIREAEIRVQESAA</sequence>
<evidence type="ECO:0000313" key="4">
    <source>
        <dbReference type="EMBL" id="MBB3931252.1"/>
    </source>
</evidence>
<reference evidence="4 5" key="1">
    <citation type="submission" date="2020-08" db="EMBL/GenBank/DDBJ databases">
        <title>Genomic Encyclopedia of Type Strains, Phase IV (KMG-IV): sequencing the most valuable type-strain genomes for metagenomic binning, comparative biology and taxonomic classification.</title>
        <authorList>
            <person name="Goeker M."/>
        </authorList>
    </citation>
    <scope>NUCLEOTIDE SEQUENCE [LARGE SCALE GENOMIC DNA]</scope>
    <source>
        <strain evidence="4 5">DSM 25966</strain>
    </source>
</reference>
<dbReference type="CDD" id="cd06422">
    <property type="entry name" value="NTP_transferase_like_1"/>
    <property type="match status" value="1"/>
</dbReference>
<dbReference type="EMBL" id="JACIDS010000003">
    <property type="protein sequence ID" value="MBB3931252.1"/>
    <property type="molecule type" value="Genomic_DNA"/>
</dbReference>
<dbReference type="InterPro" id="IPR050065">
    <property type="entry name" value="GlmU-like"/>
</dbReference>
<dbReference type="InterPro" id="IPR005835">
    <property type="entry name" value="NTP_transferase_dom"/>
</dbReference>
<protein>
    <submittedName>
        <fullName evidence="4">MurNAc alpha-1-phosphate uridylyltransferase</fullName>
        <ecNumber evidence="4">2.7.7.-</ecNumber>
    </submittedName>
</protein>
<dbReference type="SUPFAM" id="SSF53448">
    <property type="entry name" value="Nucleotide-diphospho-sugar transferases"/>
    <property type="match status" value="1"/>
</dbReference>
<gene>
    <name evidence="4" type="ORF">GGR25_002302</name>
</gene>
<dbReference type="PANTHER" id="PTHR43584:SF8">
    <property type="entry name" value="N-ACETYLMURAMATE ALPHA-1-PHOSPHATE URIDYLYLTRANSFERASE"/>
    <property type="match status" value="1"/>
</dbReference>
<proteinExistence type="predicted"/>
<evidence type="ECO:0000256" key="1">
    <source>
        <dbReference type="ARBA" id="ARBA00022679"/>
    </source>
</evidence>
<comment type="caution">
    <text evidence="4">The sequence shown here is derived from an EMBL/GenBank/DDBJ whole genome shotgun (WGS) entry which is preliminary data.</text>
</comment>
<organism evidence="4 5">
    <name type="scientific">Kaistia hirudinis</name>
    <dbReference type="NCBI Taxonomy" id="1293440"/>
    <lineage>
        <taxon>Bacteria</taxon>
        <taxon>Pseudomonadati</taxon>
        <taxon>Pseudomonadota</taxon>
        <taxon>Alphaproteobacteria</taxon>
        <taxon>Hyphomicrobiales</taxon>
        <taxon>Kaistiaceae</taxon>
        <taxon>Kaistia</taxon>
    </lineage>
</organism>
<evidence type="ECO:0000259" key="3">
    <source>
        <dbReference type="Pfam" id="PF00483"/>
    </source>
</evidence>
<dbReference type="GO" id="GO:0016779">
    <property type="term" value="F:nucleotidyltransferase activity"/>
    <property type="evidence" value="ECO:0007669"/>
    <property type="project" value="UniProtKB-KW"/>
</dbReference>
<accession>A0A840ANP5</accession>